<evidence type="ECO:0000313" key="1">
    <source>
        <dbReference type="EMBL" id="RIA78555.1"/>
    </source>
</evidence>
<accession>A0A397S2E6</accession>
<dbReference type="Proteomes" id="UP000266506">
    <property type="component" value="Unassembled WGS sequence"/>
</dbReference>
<sequence length="131" mass="15212">MGLFDRFKKKKEDVQEEAPVIETYNYVEGCETYVTDQGFLVLIPEVKPPFQVLIVDNGEHKQILVENMNNHKNIDFGDIKTSYSKIEDGVYTFGLLPEEARRQKMEFNRRITDREHPPIAGTYDVSKQLEG</sequence>
<organism evidence="1 2">
    <name type="scientific">Anaeroplasma bactoclasticum</name>
    <dbReference type="NCBI Taxonomy" id="2088"/>
    <lineage>
        <taxon>Bacteria</taxon>
        <taxon>Bacillati</taxon>
        <taxon>Mycoplasmatota</taxon>
        <taxon>Mollicutes</taxon>
        <taxon>Anaeroplasmatales</taxon>
        <taxon>Anaeroplasmataceae</taxon>
        <taxon>Anaeroplasma</taxon>
    </lineage>
</organism>
<keyword evidence="2" id="KW-1185">Reference proteome</keyword>
<comment type="caution">
    <text evidence="1">The sequence shown here is derived from an EMBL/GenBank/DDBJ whole genome shotgun (WGS) entry which is preliminary data.</text>
</comment>
<proteinExistence type="predicted"/>
<name>A0A397S2E6_9MOLU</name>
<dbReference type="AlphaFoldDB" id="A0A397S2E6"/>
<dbReference type="RefSeq" id="WP_119015299.1">
    <property type="nucleotide sequence ID" value="NZ_QXEV01000001.1"/>
</dbReference>
<evidence type="ECO:0000313" key="2">
    <source>
        <dbReference type="Proteomes" id="UP000266506"/>
    </source>
</evidence>
<protein>
    <submittedName>
        <fullName evidence="1">Uncharacterized protein</fullName>
    </submittedName>
</protein>
<reference evidence="1 2" key="1">
    <citation type="submission" date="2018-08" db="EMBL/GenBank/DDBJ databases">
        <title>Genomic Encyclopedia of Archaeal and Bacterial Type Strains, Phase II (KMG-II): from individual species to whole genera.</title>
        <authorList>
            <person name="Goeker M."/>
        </authorList>
    </citation>
    <scope>NUCLEOTIDE SEQUENCE [LARGE SCALE GENOMIC DNA]</scope>
    <source>
        <strain evidence="1 2">ATCC 27112</strain>
    </source>
</reference>
<gene>
    <name evidence="1" type="ORF">EI71_00116</name>
</gene>
<dbReference type="InParanoid" id="A0A397S2E6"/>
<dbReference type="EMBL" id="QXEV01000001">
    <property type="protein sequence ID" value="RIA78555.1"/>
    <property type="molecule type" value="Genomic_DNA"/>
</dbReference>